<evidence type="ECO:0000313" key="2">
    <source>
        <dbReference type="EMBL" id="MFD2158251.1"/>
    </source>
</evidence>
<keyword evidence="1" id="KW-0732">Signal</keyword>
<dbReference type="Proteomes" id="UP001597389">
    <property type="component" value="Unassembled WGS sequence"/>
</dbReference>
<organism evidence="2 3">
    <name type="scientific">Rubritalea tangerina</name>
    <dbReference type="NCBI Taxonomy" id="430798"/>
    <lineage>
        <taxon>Bacteria</taxon>
        <taxon>Pseudomonadati</taxon>
        <taxon>Verrucomicrobiota</taxon>
        <taxon>Verrucomicrobiia</taxon>
        <taxon>Verrucomicrobiales</taxon>
        <taxon>Rubritaleaceae</taxon>
        <taxon>Rubritalea</taxon>
    </lineage>
</organism>
<feature type="chain" id="PRO_5045654978" evidence="1">
    <location>
        <begin position="22"/>
        <end position="202"/>
    </location>
</feature>
<gene>
    <name evidence="2" type="ORF">ACFSW8_05020</name>
</gene>
<dbReference type="RefSeq" id="WP_377090423.1">
    <property type="nucleotide sequence ID" value="NZ_JBHSJL010000014.1"/>
</dbReference>
<dbReference type="Gene3D" id="2.30.42.10">
    <property type="match status" value="1"/>
</dbReference>
<name>A0ABW4Z9L5_9BACT</name>
<dbReference type="SUPFAM" id="SSF50156">
    <property type="entry name" value="PDZ domain-like"/>
    <property type="match status" value="1"/>
</dbReference>
<protein>
    <submittedName>
        <fullName evidence="2">PDZ domain-containing protein</fullName>
    </submittedName>
</protein>
<evidence type="ECO:0000313" key="3">
    <source>
        <dbReference type="Proteomes" id="UP001597389"/>
    </source>
</evidence>
<comment type="caution">
    <text evidence="2">The sequence shown here is derived from an EMBL/GenBank/DDBJ whole genome shotgun (WGS) entry which is preliminary data.</text>
</comment>
<evidence type="ECO:0000256" key="1">
    <source>
        <dbReference type="SAM" id="SignalP"/>
    </source>
</evidence>
<dbReference type="InterPro" id="IPR036034">
    <property type="entry name" value="PDZ_sf"/>
</dbReference>
<accession>A0ABW4Z9L5</accession>
<dbReference type="EMBL" id="JBHUJB010000021">
    <property type="protein sequence ID" value="MFD2158251.1"/>
    <property type="molecule type" value="Genomic_DNA"/>
</dbReference>
<keyword evidence="3" id="KW-1185">Reference proteome</keyword>
<sequence length="202" mass="22626">MKFTLFILVSCFINTLSTLGAQDLDVNIIEKYVEGTLNKEESIEFALHTSVNYEQVMNQLEALQNTKAQSLSTEKLQQVIKKLKEVGEVSKKSEKPERSLTGMHIAWFIVSKDDTLSSLPLIYKVDQSSAAYKAGLRAGDVIQKAHGKNLTGSHSAIEFRRLLALWPTDSSLKLSILRSPTTVGNGFSGRDRRKRMTFEFTP</sequence>
<feature type="signal peptide" evidence="1">
    <location>
        <begin position="1"/>
        <end position="21"/>
    </location>
</feature>
<reference evidence="3" key="1">
    <citation type="journal article" date="2019" name="Int. J. Syst. Evol. Microbiol.">
        <title>The Global Catalogue of Microorganisms (GCM) 10K type strain sequencing project: providing services to taxonomists for standard genome sequencing and annotation.</title>
        <authorList>
            <consortium name="The Broad Institute Genomics Platform"/>
            <consortium name="The Broad Institute Genome Sequencing Center for Infectious Disease"/>
            <person name="Wu L."/>
            <person name="Ma J."/>
        </authorList>
    </citation>
    <scope>NUCLEOTIDE SEQUENCE [LARGE SCALE GENOMIC DNA]</scope>
    <source>
        <strain evidence="3">CCUG 57942</strain>
    </source>
</reference>
<proteinExistence type="predicted"/>